<keyword evidence="6" id="KW-0472">Membrane</keyword>
<dbReference type="Gene3D" id="3.30.565.10">
    <property type="entry name" value="Histidine kinase-like ATPase, C-terminal domain"/>
    <property type="match status" value="1"/>
</dbReference>
<dbReference type="SUPFAM" id="SSF55874">
    <property type="entry name" value="ATPase domain of HSP90 chaperone/DNA topoisomerase II/histidine kinase"/>
    <property type="match status" value="1"/>
</dbReference>
<dbReference type="Pfam" id="PF14689">
    <property type="entry name" value="SPOB_a"/>
    <property type="match status" value="1"/>
</dbReference>
<dbReference type="Pfam" id="PF02518">
    <property type="entry name" value="HATPase_c"/>
    <property type="match status" value="1"/>
</dbReference>
<dbReference type="PANTHER" id="PTHR43547">
    <property type="entry name" value="TWO-COMPONENT HISTIDINE KINASE"/>
    <property type="match status" value="1"/>
</dbReference>
<dbReference type="GO" id="GO:0000155">
    <property type="term" value="F:phosphorelay sensor kinase activity"/>
    <property type="evidence" value="ECO:0007669"/>
    <property type="project" value="TreeGrafter"/>
</dbReference>
<keyword evidence="6" id="KW-1133">Transmembrane helix</keyword>
<keyword evidence="4 8" id="KW-0418">Kinase</keyword>
<evidence type="ECO:0000313" key="9">
    <source>
        <dbReference type="Proteomes" id="UP000013520"/>
    </source>
</evidence>
<evidence type="ECO:0000256" key="4">
    <source>
        <dbReference type="ARBA" id="ARBA00022777"/>
    </source>
</evidence>
<dbReference type="SMART" id="SM00387">
    <property type="entry name" value="HATPase_c"/>
    <property type="match status" value="1"/>
</dbReference>
<dbReference type="EMBL" id="CP003273">
    <property type="protein sequence ID" value="AGL02395.1"/>
    <property type="molecule type" value="Genomic_DNA"/>
</dbReference>
<evidence type="ECO:0000256" key="5">
    <source>
        <dbReference type="ARBA" id="ARBA00023012"/>
    </source>
</evidence>
<dbReference type="PRINTS" id="PR00344">
    <property type="entry name" value="BCTRLSENSOR"/>
</dbReference>
<feature type="transmembrane region" description="Helical" evidence="6">
    <location>
        <begin position="89"/>
        <end position="110"/>
    </location>
</feature>
<sequence>MDFMLLIPFLGVSVPESLVLYYMALILAGKRKSFAFLIALSLLTSLFSYTIRSLPIIFGVHTFLQIILMVIFVHLFFRVPWSLAIIIQVLASIILGLTEGVSVPLLARVFSYKLEDIISDPLLRIIFTLPHLALLVGVTHATAKRGWRIPLLELMMIKWRSHMHFVSQSYLFILCLIQVLMLVLLNISFYIYAAAVYPSFNLAALVTTCSVVIISSVFATLSLAGYTLKLAKREARLEAELLHIKEMHNLNLKMQVQRHDFYNHLTAVYGYLNAKRYNQAEEYIGTLYNNVRQIANLLSINPPELGALISVKQENAKSRGIDFSWQVNIQNCVLPLPPQDLTQITGNLLDNAFDAATSGRYPKVDLVITGNKMGLQIKVSNTGAVVPEDVRDHIFDAGYTTKDVSSHSGLGLFIIKRIVGRYNGQLILTKPENYPGVQFVIYIPWNN</sequence>
<dbReference type="InterPro" id="IPR036890">
    <property type="entry name" value="HATPase_C_sf"/>
</dbReference>
<gene>
    <name evidence="8" type="ORF">Desgi_3010</name>
</gene>
<dbReference type="Gene3D" id="1.10.287.130">
    <property type="match status" value="1"/>
</dbReference>
<keyword evidence="3" id="KW-0597">Phosphoprotein</keyword>
<dbReference type="InterPro" id="IPR004358">
    <property type="entry name" value="Sig_transdc_His_kin-like_C"/>
</dbReference>
<dbReference type="InterPro" id="IPR005467">
    <property type="entry name" value="His_kinase_dom"/>
</dbReference>
<feature type="domain" description="Histidine kinase" evidence="7">
    <location>
        <begin position="256"/>
        <end position="447"/>
    </location>
</feature>
<feature type="transmembrane region" description="Helical" evidence="6">
    <location>
        <begin position="6"/>
        <end position="27"/>
    </location>
</feature>
<dbReference type="InterPro" id="IPR039506">
    <property type="entry name" value="SPOB_a"/>
</dbReference>
<proteinExistence type="predicted"/>
<evidence type="ECO:0000259" key="7">
    <source>
        <dbReference type="PROSITE" id="PS50109"/>
    </source>
</evidence>
<dbReference type="PANTHER" id="PTHR43547:SF10">
    <property type="entry name" value="SENSOR HISTIDINE KINASE DCUS"/>
    <property type="match status" value="1"/>
</dbReference>
<comment type="catalytic activity">
    <reaction evidence="1">
        <text>ATP + protein L-histidine = ADP + protein N-phospho-L-histidine.</text>
        <dbReference type="EC" id="2.7.13.3"/>
    </reaction>
</comment>
<dbReference type="OrthoDB" id="9813149at2"/>
<accession>R4KP90</accession>
<dbReference type="InterPro" id="IPR003594">
    <property type="entry name" value="HATPase_dom"/>
</dbReference>
<dbReference type="KEGG" id="dgi:Desgi_3010"/>
<reference evidence="8 9" key="1">
    <citation type="submission" date="2012-01" db="EMBL/GenBank/DDBJ databases">
        <title>Complete sequence of Desulfotomaculum gibsoniae DSM 7213.</title>
        <authorList>
            <consortium name="US DOE Joint Genome Institute"/>
            <person name="Lucas S."/>
            <person name="Han J."/>
            <person name="Lapidus A."/>
            <person name="Cheng J.-F."/>
            <person name="Goodwin L."/>
            <person name="Pitluck S."/>
            <person name="Peters L."/>
            <person name="Ovchinnikova G."/>
            <person name="Teshima H."/>
            <person name="Detter J.C."/>
            <person name="Han C."/>
            <person name="Tapia R."/>
            <person name="Land M."/>
            <person name="Hauser L."/>
            <person name="Kyrpides N."/>
            <person name="Ivanova N."/>
            <person name="Pagani I."/>
            <person name="Parshina S."/>
            <person name="Plugge C."/>
            <person name="Muyzer G."/>
            <person name="Kuever J."/>
            <person name="Ivanova A."/>
            <person name="Nazina T."/>
            <person name="Klenk H.-P."/>
            <person name="Brambilla E."/>
            <person name="Spring S."/>
            <person name="Stams A.F."/>
            <person name="Woyke T."/>
        </authorList>
    </citation>
    <scope>NUCLEOTIDE SEQUENCE [LARGE SCALE GENOMIC DNA]</scope>
    <source>
        <strain evidence="8 9">DSM 7213</strain>
    </source>
</reference>
<feature type="transmembrane region" description="Helical" evidence="6">
    <location>
        <begin position="57"/>
        <end position="77"/>
    </location>
</feature>
<dbReference type="STRING" id="767817.Desgi_3010"/>
<keyword evidence="4 8" id="KW-0808">Transferase</keyword>
<dbReference type="Proteomes" id="UP000013520">
    <property type="component" value="Chromosome"/>
</dbReference>
<dbReference type="RefSeq" id="WP_006520744.1">
    <property type="nucleotide sequence ID" value="NC_021184.1"/>
</dbReference>
<feature type="transmembrane region" description="Helical" evidence="6">
    <location>
        <begin position="204"/>
        <end position="228"/>
    </location>
</feature>
<protein>
    <recommendedName>
        <fullName evidence="2">histidine kinase</fullName>
        <ecNumber evidence="2">2.7.13.3</ecNumber>
    </recommendedName>
</protein>
<keyword evidence="6" id="KW-0812">Transmembrane</keyword>
<dbReference type="HOGENOM" id="CLU_020211_16_0_9"/>
<dbReference type="AlphaFoldDB" id="R4KP90"/>
<feature type="transmembrane region" description="Helical" evidence="6">
    <location>
        <begin position="164"/>
        <end position="192"/>
    </location>
</feature>
<dbReference type="eggNOG" id="COG3290">
    <property type="taxonomic scope" value="Bacteria"/>
</dbReference>
<dbReference type="EC" id="2.7.13.3" evidence="2"/>
<evidence type="ECO:0000256" key="1">
    <source>
        <dbReference type="ARBA" id="ARBA00000085"/>
    </source>
</evidence>
<evidence type="ECO:0000256" key="6">
    <source>
        <dbReference type="SAM" id="Phobius"/>
    </source>
</evidence>
<feature type="transmembrane region" description="Helical" evidence="6">
    <location>
        <begin position="34"/>
        <end position="51"/>
    </location>
</feature>
<evidence type="ECO:0000256" key="2">
    <source>
        <dbReference type="ARBA" id="ARBA00012438"/>
    </source>
</evidence>
<dbReference type="PROSITE" id="PS50109">
    <property type="entry name" value="HIS_KIN"/>
    <property type="match status" value="1"/>
</dbReference>
<feature type="transmembrane region" description="Helical" evidence="6">
    <location>
        <begin position="122"/>
        <end position="143"/>
    </location>
</feature>
<evidence type="ECO:0000256" key="3">
    <source>
        <dbReference type="ARBA" id="ARBA00022553"/>
    </source>
</evidence>
<organism evidence="8 9">
    <name type="scientific">Desulfoscipio gibsoniae DSM 7213</name>
    <dbReference type="NCBI Taxonomy" id="767817"/>
    <lineage>
        <taxon>Bacteria</taxon>
        <taxon>Bacillati</taxon>
        <taxon>Bacillota</taxon>
        <taxon>Clostridia</taxon>
        <taxon>Eubacteriales</taxon>
        <taxon>Desulfallaceae</taxon>
        <taxon>Desulfoscipio</taxon>
    </lineage>
</organism>
<name>R4KP90_9FIRM</name>
<evidence type="ECO:0000313" key="8">
    <source>
        <dbReference type="EMBL" id="AGL02395.1"/>
    </source>
</evidence>
<keyword evidence="5" id="KW-0902">Two-component regulatory system</keyword>
<keyword evidence="9" id="KW-1185">Reference proteome</keyword>